<dbReference type="InParanoid" id="F4RRB6"/>
<gene>
    <name evidence="1" type="ORF">MELLADRAFT_107901</name>
</gene>
<dbReference type="HOGENOM" id="CLU_1103005_0_0_1"/>
<evidence type="ECO:0000313" key="2">
    <source>
        <dbReference type="Proteomes" id="UP000001072"/>
    </source>
</evidence>
<dbReference type="KEGG" id="mlr:MELLADRAFT_107901"/>
<dbReference type="AlphaFoldDB" id="F4RRB6"/>
<organism evidence="2">
    <name type="scientific">Melampsora larici-populina (strain 98AG31 / pathotype 3-4-7)</name>
    <name type="common">Poplar leaf rust fungus</name>
    <dbReference type="NCBI Taxonomy" id="747676"/>
    <lineage>
        <taxon>Eukaryota</taxon>
        <taxon>Fungi</taxon>
        <taxon>Dikarya</taxon>
        <taxon>Basidiomycota</taxon>
        <taxon>Pucciniomycotina</taxon>
        <taxon>Pucciniomycetes</taxon>
        <taxon>Pucciniales</taxon>
        <taxon>Melampsoraceae</taxon>
        <taxon>Melampsora</taxon>
    </lineage>
</organism>
<proteinExistence type="predicted"/>
<dbReference type="EMBL" id="GL883115">
    <property type="protein sequence ID" value="EGG05063.1"/>
    <property type="molecule type" value="Genomic_DNA"/>
</dbReference>
<protein>
    <submittedName>
        <fullName evidence="1">Uncharacterized protein</fullName>
    </submittedName>
</protein>
<dbReference type="GeneID" id="18923306"/>
<dbReference type="Proteomes" id="UP000001072">
    <property type="component" value="Unassembled WGS sequence"/>
</dbReference>
<keyword evidence="2" id="KW-1185">Reference proteome</keyword>
<sequence length="252" mass="28039">MHNRITFEDADLKLELRFGGIFYLGPQLIFDQDGNGRYRLLETNVFTRRARVDICGLVVAGVARRSSLRGADTYSIQGPVFLCQDGRTILFEERWNTVRLRGADVTPVALVNKVTTEGTGKVLEWFGRPGLRGTLRDEVCVVRHRMWNSLVSVACGSEAEAKTDSASIGVEHSRVHGGLHFGAGSDMYSADGSPGREQHRILPRERRDEGQASGAQAWGEAHVMYVMRIVWQYEDGVAGHARVVHSLFLVVQ</sequence>
<name>F4RRB6_MELLP</name>
<evidence type="ECO:0000313" key="1">
    <source>
        <dbReference type="EMBL" id="EGG05063.1"/>
    </source>
</evidence>
<dbReference type="VEuPathDB" id="FungiDB:MELLADRAFT_107901"/>
<dbReference type="RefSeq" id="XP_007411816.1">
    <property type="nucleotide sequence ID" value="XM_007411754.1"/>
</dbReference>
<reference evidence="2" key="1">
    <citation type="journal article" date="2011" name="Proc. Natl. Acad. Sci. U.S.A.">
        <title>Obligate biotrophy features unraveled by the genomic analysis of rust fungi.</title>
        <authorList>
            <person name="Duplessis S."/>
            <person name="Cuomo C.A."/>
            <person name="Lin Y.-C."/>
            <person name="Aerts A."/>
            <person name="Tisserant E."/>
            <person name="Veneault-Fourrey C."/>
            <person name="Joly D.L."/>
            <person name="Hacquard S."/>
            <person name="Amselem J."/>
            <person name="Cantarel B.L."/>
            <person name="Chiu R."/>
            <person name="Coutinho P.M."/>
            <person name="Feau N."/>
            <person name="Field M."/>
            <person name="Frey P."/>
            <person name="Gelhaye E."/>
            <person name="Goldberg J."/>
            <person name="Grabherr M.G."/>
            <person name="Kodira C.D."/>
            <person name="Kohler A."/>
            <person name="Kuees U."/>
            <person name="Lindquist E.A."/>
            <person name="Lucas S.M."/>
            <person name="Mago R."/>
            <person name="Mauceli E."/>
            <person name="Morin E."/>
            <person name="Murat C."/>
            <person name="Pangilinan J.L."/>
            <person name="Park R."/>
            <person name="Pearson M."/>
            <person name="Quesneville H."/>
            <person name="Rouhier N."/>
            <person name="Sakthikumar S."/>
            <person name="Salamov A.A."/>
            <person name="Schmutz J."/>
            <person name="Selles B."/>
            <person name="Shapiro H."/>
            <person name="Tanguay P."/>
            <person name="Tuskan G.A."/>
            <person name="Henrissat B."/>
            <person name="Van de Peer Y."/>
            <person name="Rouze P."/>
            <person name="Ellis J.G."/>
            <person name="Dodds P.N."/>
            <person name="Schein J.E."/>
            <person name="Zhong S."/>
            <person name="Hamelin R.C."/>
            <person name="Grigoriev I.V."/>
            <person name="Szabo L.J."/>
            <person name="Martin F."/>
        </authorList>
    </citation>
    <scope>NUCLEOTIDE SEQUENCE [LARGE SCALE GENOMIC DNA]</scope>
    <source>
        <strain evidence="2">98AG31 / pathotype 3-4-7</strain>
    </source>
</reference>
<accession>F4RRB6</accession>